<feature type="transmembrane region" description="Helical" evidence="1">
    <location>
        <begin position="29"/>
        <end position="47"/>
    </location>
</feature>
<name>A0A1M6H3M3_9RHOB</name>
<keyword evidence="1" id="KW-0812">Transmembrane</keyword>
<keyword evidence="1" id="KW-1133">Transmembrane helix</keyword>
<dbReference type="EMBL" id="FQYO01000005">
    <property type="protein sequence ID" value="SHJ16784.1"/>
    <property type="molecule type" value="Genomic_DNA"/>
</dbReference>
<protein>
    <recommendedName>
        <fullName evidence="4">Yip1 domain-containing protein</fullName>
    </recommendedName>
</protein>
<evidence type="ECO:0008006" key="4">
    <source>
        <dbReference type="Google" id="ProtNLM"/>
    </source>
</evidence>
<proteinExistence type="predicted"/>
<gene>
    <name evidence="2" type="ORF">SAMN05444417_3087</name>
</gene>
<feature type="transmembrane region" description="Helical" evidence="1">
    <location>
        <begin position="150"/>
        <end position="170"/>
    </location>
</feature>
<evidence type="ECO:0000313" key="3">
    <source>
        <dbReference type="Proteomes" id="UP000184292"/>
    </source>
</evidence>
<keyword evidence="3" id="KW-1185">Reference proteome</keyword>
<sequence>MAVTTDIARTYRAPRGVVRSILNRSPREGVALAFLMIGCALVFVGQWPRLSREGLEAARALVASGQAGGVEALARDETARLMAYEALGWLFVWPLFLYLVAGISYLALRRVLPALTGLGARVALFWAVLAAAPLALLFGLTRGIVGEGPAAAITGALWLVALLWFWIAGLRAAGARRG</sequence>
<dbReference type="RefSeq" id="WP_073332947.1">
    <property type="nucleotide sequence ID" value="NZ_FQYO01000005.1"/>
</dbReference>
<accession>A0A1M6H3M3</accession>
<organism evidence="2 3">
    <name type="scientific">Wenxinia saemankumensis</name>
    <dbReference type="NCBI Taxonomy" id="1447782"/>
    <lineage>
        <taxon>Bacteria</taxon>
        <taxon>Pseudomonadati</taxon>
        <taxon>Pseudomonadota</taxon>
        <taxon>Alphaproteobacteria</taxon>
        <taxon>Rhodobacterales</taxon>
        <taxon>Roseobacteraceae</taxon>
        <taxon>Wenxinia</taxon>
    </lineage>
</organism>
<dbReference type="AlphaFoldDB" id="A0A1M6H3M3"/>
<evidence type="ECO:0000256" key="1">
    <source>
        <dbReference type="SAM" id="Phobius"/>
    </source>
</evidence>
<dbReference type="OrthoDB" id="7771437at2"/>
<reference evidence="2 3" key="1">
    <citation type="submission" date="2016-11" db="EMBL/GenBank/DDBJ databases">
        <authorList>
            <person name="Jaros S."/>
            <person name="Januszkiewicz K."/>
            <person name="Wedrychowicz H."/>
        </authorList>
    </citation>
    <scope>NUCLEOTIDE SEQUENCE [LARGE SCALE GENOMIC DNA]</scope>
    <source>
        <strain evidence="2 3">DSM 100565</strain>
    </source>
</reference>
<evidence type="ECO:0000313" key="2">
    <source>
        <dbReference type="EMBL" id="SHJ16784.1"/>
    </source>
</evidence>
<dbReference type="STRING" id="1447782.SAMN05444417_3087"/>
<keyword evidence="1" id="KW-0472">Membrane</keyword>
<feature type="transmembrane region" description="Helical" evidence="1">
    <location>
        <begin position="86"/>
        <end position="108"/>
    </location>
</feature>
<feature type="transmembrane region" description="Helical" evidence="1">
    <location>
        <begin position="120"/>
        <end position="138"/>
    </location>
</feature>
<dbReference type="Proteomes" id="UP000184292">
    <property type="component" value="Unassembled WGS sequence"/>
</dbReference>